<evidence type="ECO:0000313" key="2">
    <source>
        <dbReference type="Proteomes" id="UP000046392"/>
    </source>
</evidence>
<organism evidence="2 3">
    <name type="scientific">Strongyloides papillosus</name>
    <name type="common">Intestinal threadworm</name>
    <dbReference type="NCBI Taxonomy" id="174720"/>
    <lineage>
        <taxon>Eukaryota</taxon>
        <taxon>Metazoa</taxon>
        <taxon>Ecdysozoa</taxon>
        <taxon>Nematoda</taxon>
        <taxon>Chromadorea</taxon>
        <taxon>Rhabditida</taxon>
        <taxon>Tylenchina</taxon>
        <taxon>Panagrolaimomorpha</taxon>
        <taxon>Strongyloidoidea</taxon>
        <taxon>Strongyloididae</taxon>
        <taxon>Strongyloides</taxon>
    </lineage>
</organism>
<protein>
    <submittedName>
        <fullName evidence="3">DUF4176 domain-containing protein</fullName>
    </submittedName>
</protein>
<dbReference type="Proteomes" id="UP000046392">
    <property type="component" value="Unplaced"/>
</dbReference>
<feature type="domain" description="DUF7583" evidence="1">
    <location>
        <begin position="44"/>
        <end position="83"/>
    </location>
</feature>
<dbReference type="InterPro" id="IPR056005">
    <property type="entry name" value="DUF7583"/>
</dbReference>
<keyword evidence="2" id="KW-1185">Reference proteome</keyword>
<sequence>MHNEGAIYKNKNSSGTLEYTYIYLFGEIIKPEIYKSFEDECIVSTTYAYGELFYKPNCSLDLDNIANLKAILFNRERIEIEDL</sequence>
<name>A0A0N5C5Y9_STREA</name>
<evidence type="ECO:0000313" key="3">
    <source>
        <dbReference type="WBParaSite" id="SPAL_0001336400.1"/>
    </source>
</evidence>
<reference evidence="3" key="1">
    <citation type="submission" date="2017-02" db="UniProtKB">
        <authorList>
            <consortium name="WormBaseParasite"/>
        </authorList>
    </citation>
    <scope>IDENTIFICATION</scope>
</reference>
<dbReference type="AlphaFoldDB" id="A0A0N5C5Y9"/>
<proteinExistence type="predicted"/>
<evidence type="ECO:0000259" key="1">
    <source>
        <dbReference type="Pfam" id="PF24486"/>
    </source>
</evidence>
<accession>A0A0N5C5Y9</accession>
<dbReference type="Pfam" id="PF24486">
    <property type="entry name" value="DUF7583"/>
    <property type="match status" value="1"/>
</dbReference>
<dbReference type="WBParaSite" id="SPAL_0001336400.1">
    <property type="protein sequence ID" value="SPAL_0001336400.1"/>
    <property type="gene ID" value="SPAL_0001336400"/>
</dbReference>